<comment type="caution">
    <text evidence="2">The sequence shown here is derived from an EMBL/GenBank/DDBJ whole genome shotgun (WGS) entry which is preliminary data.</text>
</comment>
<dbReference type="Proteomes" id="UP000629870">
    <property type="component" value="Unassembled WGS sequence"/>
</dbReference>
<dbReference type="AlphaFoldDB" id="A0A5C4Y4I0"/>
<protein>
    <submittedName>
        <fullName evidence="1">Endo-beta-N-acetylglucosaminidase D</fullName>
    </submittedName>
</protein>
<dbReference type="RefSeq" id="WP_139403741.1">
    <property type="nucleotide sequence ID" value="NZ_JACHEW010000011.1"/>
</dbReference>
<evidence type="ECO:0000313" key="3">
    <source>
        <dbReference type="Proteomes" id="UP000313988"/>
    </source>
</evidence>
<accession>A0A5C4Y4I0</accession>
<dbReference type="OrthoDB" id="75585at2"/>
<evidence type="ECO:0000313" key="4">
    <source>
        <dbReference type="Proteomes" id="UP000629870"/>
    </source>
</evidence>
<evidence type="ECO:0000313" key="1">
    <source>
        <dbReference type="EMBL" id="MBB6017050.1"/>
    </source>
</evidence>
<reference evidence="2 3" key="1">
    <citation type="submission" date="2019-06" db="EMBL/GenBank/DDBJ databases">
        <title>Genome sequence of Deinococcus radiopugnans ATCC 19172.</title>
        <authorList>
            <person name="Maclea K.S."/>
            <person name="Maynard C.R."/>
        </authorList>
    </citation>
    <scope>NUCLEOTIDE SEQUENCE [LARGE SCALE GENOMIC DNA]</scope>
    <source>
        <strain evidence="2 3">ATCC 19172</strain>
    </source>
</reference>
<sequence>MVKTPIRRFSYLGHDIEIIRERTNLPATSKFEPRVGVQVRYSLKFDGQLTDWSEFVEATEDEASAQAMIELALRRTQTLSNEKKSSGVSPAA</sequence>
<name>A0A5C4Y4I0_9DEIO</name>
<dbReference type="EMBL" id="VDMO01000012">
    <property type="protein sequence ID" value="TNM70715.1"/>
    <property type="molecule type" value="Genomic_DNA"/>
</dbReference>
<dbReference type="EMBL" id="JACHEW010000011">
    <property type="protein sequence ID" value="MBB6017050.1"/>
    <property type="molecule type" value="Genomic_DNA"/>
</dbReference>
<keyword evidence="4" id="KW-1185">Reference proteome</keyword>
<evidence type="ECO:0000313" key="2">
    <source>
        <dbReference type="EMBL" id="TNM70715.1"/>
    </source>
</evidence>
<organism evidence="2 3">
    <name type="scientific">Deinococcus radiopugnans ATCC 19172</name>
    <dbReference type="NCBI Taxonomy" id="585398"/>
    <lineage>
        <taxon>Bacteria</taxon>
        <taxon>Thermotogati</taxon>
        <taxon>Deinococcota</taxon>
        <taxon>Deinococci</taxon>
        <taxon>Deinococcales</taxon>
        <taxon>Deinococcaceae</taxon>
        <taxon>Deinococcus</taxon>
    </lineage>
</organism>
<gene>
    <name evidence="2" type="ORF">FHR04_12510</name>
    <name evidence="1" type="ORF">HNQ04_002312</name>
</gene>
<dbReference type="Proteomes" id="UP000313988">
    <property type="component" value="Unassembled WGS sequence"/>
</dbReference>
<proteinExistence type="predicted"/>
<reference evidence="1 4" key="2">
    <citation type="submission" date="2020-08" db="EMBL/GenBank/DDBJ databases">
        <title>Genomic Encyclopedia of Type Strains, Phase IV (KMG-IV): sequencing the most valuable type-strain genomes for metagenomic binning, comparative biology and taxonomic classification.</title>
        <authorList>
            <person name="Goeker M."/>
        </authorList>
    </citation>
    <scope>NUCLEOTIDE SEQUENCE [LARGE SCALE GENOMIC DNA]</scope>
    <source>
        <strain evidence="1 4">DSM 12027</strain>
    </source>
</reference>